<gene>
    <name evidence="2" type="ORF">KDL01_11620</name>
</gene>
<feature type="chain" id="PRO_5039490316" description="Lipoprotein" evidence="1">
    <location>
        <begin position="28"/>
        <end position="221"/>
    </location>
</feature>
<protein>
    <recommendedName>
        <fullName evidence="4">Lipoprotein</fullName>
    </recommendedName>
</protein>
<accession>A0A941EMU2</accession>
<evidence type="ECO:0000313" key="2">
    <source>
        <dbReference type="EMBL" id="MBR7833920.1"/>
    </source>
</evidence>
<evidence type="ECO:0000256" key="1">
    <source>
        <dbReference type="SAM" id="SignalP"/>
    </source>
</evidence>
<proteinExistence type="predicted"/>
<sequence>MRSRTVALVFATTLCAALYGCSSSVQQTGTISGAATGNAPTASAAPVTSPSASLAAVAGLSMTFRIPSDLTLDFQTSDLGSATANQIETVLVYQYEGFIEALSSSEATEANYKFLTVSDALSTENGELDWWKQKKERLTGVDRLYDFTVKLSGTDQAVYSYCEDSTRLGYVNLANSQTIQNTAGTTENYTLRQGILVKGKGELWAVQRILTQDGAASCIGN</sequence>
<keyword evidence="3" id="KW-1185">Reference proteome</keyword>
<dbReference type="Proteomes" id="UP000675781">
    <property type="component" value="Unassembled WGS sequence"/>
</dbReference>
<feature type="signal peptide" evidence="1">
    <location>
        <begin position="1"/>
        <end position="27"/>
    </location>
</feature>
<comment type="caution">
    <text evidence="2">The sequence shown here is derived from an EMBL/GenBank/DDBJ whole genome shotgun (WGS) entry which is preliminary data.</text>
</comment>
<dbReference type="AlphaFoldDB" id="A0A941EMU2"/>
<dbReference type="PROSITE" id="PS51257">
    <property type="entry name" value="PROKAR_LIPOPROTEIN"/>
    <property type="match status" value="1"/>
</dbReference>
<reference evidence="2" key="1">
    <citation type="submission" date="2021-04" db="EMBL/GenBank/DDBJ databases">
        <title>Genome based classification of Actinospica acidithermotolerans sp. nov., an actinobacterium isolated from an Indonesian hot spring.</title>
        <authorList>
            <person name="Kusuma A.B."/>
            <person name="Putra K.E."/>
            <person name="Nafisah S."/>
            <person name="Loh J."/>
            <person name="Nouioui I."/>
            <person name="Goodfellow M."/>
        </authorList>
    </citation>
    <scope>NUCLEOTIDE SEQUENCE</scope>
    <source>
        <strain evidence="2">CSCA 57</strain>
    </source>
</reference>
<dbReference type="EMBL" id="JAGSOG010000043">
    <property type="protein sequence ID" value="MBR7833920.1"/>
    <property type="molecule type" value="Genomic_DNA"/>
</dbReference>
<organism evidence="2 3">
    <name type="scientific">Actinospica durhamensis</name>
    <dbReference type="NCBI Taxonomy" id="1508375"/>
    <lineage>
        <taxon>Bacteria</taxon>
        <taxon>Bacillati</taxon>
        <taxon>Actinomycetota</taxon>
        <taxon>Actinomycetes</taxon>
        <taxon>Catenulisporales</taxon>
        <taxon>Actinospicaceae</taxon>
        <taxon>Actinospica</taxon>
    </lineage>
</organism>
<evidence type="ECO:0008006" key="4">
    <source>
        <dbReference type="Google" id="ProtNLM"/>
    </source>
</evidence>
<evidence type="ECO:0000313" key="3">
    <source>
        <dbReference type="Proteomes" id="UP000675781"/>
    </source>
</evidence>
<keyword evidence="1" id="KW-0732">Signal</keyword>
<dbReference type="RefSeq" id="WP_212528439.1">
    <property type="nucleotide sequence ID" value="NZ_JAGSOG010000043.1"/>
</dbReference>
<name>A0A941EMU2_9ACTN</name>